<reference evidence="1" key="1">
    <citation type="submission" date="2018-10" db="EMBL/GenBank/DDBJ databases">
        <authorList>
            <consortium name="NARMS: The National Antimicrobial Resistance Monitoring System"/>
        </authorList>
    </citation>
    <scope>NUCLEOTIDE SEQUENCE [LARGE SCALE GENOMIC DNA]</scope>
    <source>
        <strain evidence="1">CVM N17EC0388</strain>
    </source>
</reference>
<proteinExistence type="predicted"/>
<gene>
    <name evidence="1" type="ORF">D9F05_19370</name>
</gene>
<organism evidence="1">
    <name type="scientific">Escherichia coli</name>
    <dbReference type="NCBI Taxonomy" id="562"/>
    <lineage>
        <taxon>Bacteria</taxon>
        <taxon>Pseudomonadati</taxon>
        <taxon>Pseudomonadota</taxon>
        <taxon>Gammaproteobacteria</taxon>
        <taxon>Enterobacterales</taxon>
        <taxon>Enterobacteriaceae</taxon>
        <taxon>Escherichia</taxon>
    </lineage>
</organism>
<sequence>MSNSNTLSGAPTAQPTAAQIQALDMQLKTATTDKNLLAARAEAEPTIKKVIGTLACFPDTNPGKYLGPYLMEGVSYSVLAPMSGMHYHPQEQCLNVARLDNWSMPAKNAIAFRGVYVSGASDESKEYRYELVKQSDGAWLFKRAGF</sequence>
<evidence type="ECO:0000313" key="1">
    <source>
        <dbReference type="EMBL" id="MHO06489.1"/>
    </source>
</evidence>
<name>A0A3L0W5G8_ECOLX</name>
<accession>A0A3L0W5G8</accession>
<protein>
    <submittedName>
        <fullName evidence="1">Uncharacterized protein</fullName>
    </submittedName>
</protein>
<dbReference type="AlphaFoldDB" id="A0A3L0W5G8"/>
<dbReference type="EMBL" id="RNRV01000044">
    <property type="protein sequence ID" value="MHO06489.1"/>
    <property type="molecule type" value="Genomic_DNA"/>
</dbReference>
<comment type="caution">
    <text evidence="1">The sequence shown here is derived from an EMBL/GenBank/DDBJ whole genome shotgun (WGS) entry which is preliminary data.</text>
</comment>